<evidence type="ECO:0000313" key="1">
    <source>
        <dbReference type="EMBL" id="TGY89825.1"/>
    </source>
</evidence>
<dbReference type="SFLD" id="SFLDG01129">
    <property type="entry name" value="C1.5:_HAD__Beta-PGM__Phosphata"/>
    <property type="match status" value="1"/>
</dbReference>
<sequence length="233" mass="25335">MSDPKLAIFDVDGTLVDSREVIHRAMDRAFARAGLGGIEYDRVRTIVGLELTEAVLRLAPPDYPAERIPELATFYKQAFVEQRAEEGFSEPLYAGARETVERLADAGWLLGVATGKARRGLDIVFTHHGLHRYFQTLQTVDAGPGKPHPRMVLDAMAEVGARAEATVMIGDTSFDMEMARNAKARAVGVAWGFHTPDEIEAGGAHEIHHDYDALNAALDAFADGIGAPGRLAR</sequence>
<dbReference type="NCBIfam" id="TIGR01509">
    <property type="entry name" value="HAD-SF-IA-v3"/>
    <property type="match status" value="1"/>
</dbReference>
<keyword evidence="1" id="KW-0378">Hydrolase</keyword>
<dbReference type="AlphaFoldDB" id="A0A4S2H2K5"/>
<dbReference type="EMBL" id="SRXW01000001">
    <property type="protein sequence ID" value="TGY89825.1"/>
    <property type="molecule type" value="Genomic_DNA"/>
</dbReference>
<dbReference type="PANTHER" id="PTHR43434:SF24">
    <property type="entry name" value="HYDROLASE-RELATED"/>
    <property type="match status" value="1"/>
</dbReference>
<dbReference type="GO" id="GO:0006281">
    <property type="term" value="P:DNA repair"/>
    <property type="evidence" value="ECO:0007669"/>
    <property type="project" value="TreeGrafter"/>
</dbReference>
<evidence type="ECO:0000313" key="2">
    <source>
        <dbReference type="Proteomes" id="UP000308054"/>
    </source>
</evidence>
<dbReference type="SFLD" id="SFLDS00003">
    <property type="entry name" value="Haloacid_Dehalogenase"/>
    <property type="match status" value="1"/>
</dbReference>
<dbReference type="NCBIfam" id="TIGR01549">
    <property type="entry name" value="HAD-SF-IA-v1"/>
    <property type="match status" value="1"/>
</dbReference>
<dbReference type="RefSeq" id="WP_135994322.1">
    <property type="nucleotide sequence ID" value="NZ_CP071057.1"/>
</dbReference>
<dbReference type="GO" id="GO:0005829">
    <property type="term" value="C:cytosol"/>
    <property type="evidence" value="ECO:0007669"/>
    <property type="project" value="TreeGrafter"/>
</dbReference>
<name>A0A4S2H2K5_9PROT</name>
<accession>A0A4S2H2K5</accession>
<dbReference type="InterPro" id="IPR036412">
    <property type="entry name" value="HAD-like_sf"/>
</dbReference>
<dbReference type="InterPro" id="IPR006439">
    <property type="entry name" value="HAD-SF_hydro_IA"/>
</dbReference>
<protein>
    <submittedName>
        <fullName evidence="1">HAD family hydrolase</fullName>
    </submittedName>
</protein>
<dbReference type="InterPro" id="IPR041492">
    <property type="entry name" value="HAD_2"/>
</dbReference>
<dbReference type="GO" id="GO:0008967">
    <property type="term" value="F:phosphoglycolate phosphatase activity"/>
    <property type="evidence" value="ECO:0007669"/>
    <property type="project" value="TreeGrafter"/>
</dbReference>
<dbReference type="PANTHER" id="PTHR43434">
    <property type="entry name" value="PHOSPHOGLYCOLATE PHOSPHATASE"/>
    <property type="match status" value="1"/>
</dbReference>
<gene>
    <name evidence="1" type="ORF">E5163_01405</name>
</gene>
<dbReference type="SUPFAM" id="SSF56784">
    <property type="entry name" value="HAD-like"/>
    <property type="match status" value="1"/>
</dbReference>
<dbReference type="InterPro" id="IPR023198">
    <property type="entry name" value="PGP-like_dom2"/>
</dbReference>
<dbReference type="OrthoDB" id="9793014at2"/>
<dbReference type="Gene3D" id="3.40.50.1000">
    <property type="entry name" value="HAD superfamily/HAD-like"/>
    <property type="match status" value="1"/>
</dbReference>
<dbReference type="Proteomes" id="UP000308054">
    <property type="component" value="Unassembled WGS sequence"/>
</dbReference>
<dbReference type="Pfam" id="PF13419">
    <property type="entry name" value="HAD_2"/>
    <property type="match status" value="1"/>
</dbReference>
<dbReference type="SFLD" id="SFLDG01135">
    <property type="entry name" value="C1.5.6:_HAD__Beta-PGM__Phospha"/>
    <property type="match status" value="1"/>
</dbReference>
<dbReference type="InterPro" id="IPR050155">
    <property type="entry name" value="HAD-like_hydrolase_sf"/>
</dbReference>
<dbReference type="InterPro" id="IPR023214">
    <property type="entry name" value="HAD_sf"/>
</dbReference>
<comment type="caution">
    <text evidence="1">The sequence shown here is derived from an EMBL/GenBank/DDBJ whole genome shotgun (WGS) entry which is preliminary data.</text>
</comment>
<proteinExistence type="predicted"/>
<organism evidence="1 2">
    <name type="scientific">Marinicauda algicola</name>
    <dbReference type="NCBI Taxonomy" id="2029849"/>
    <lineage>
        <taxon>Bacteria</taxon>
        <taxon>Pseudomonadati</taxon>
        <taxon>Pseudomonadota</taxon>
        <taxon>Alphaproteobacteria</taxon>
        <taxon>Maricaulales</taxon>
        <taxon>Maricaulaceae</taxon>
        <taxon>Marinicauda</taxon>
    </lineage>
</organism>
<keyword evidence="2" id="KW-1185">Reference proteome</keyword>
<reference evidence="1 2" key="1">
    <citation type="journal article" date="2017" name="Int. J. Syst. Evol. Microbiol.">
        <title>Marinicauda algicola sp. nov., isolated from a marine red alga Rhodosorus marinus.</title>
        <authorList>
            <person name="Jeong S.E."/>
            <person name="Jeon S.H."/>
            <person name="Chun B.H."/>
            <person name="Kim D.W."/>
            <person name="Jeon C.O."/>
        </authorList>
    </citation>
    <scope>NUCLEOTIDE SEQUENCE [LARGE SCALE GENOMIC DNA]</scope>
    <source>
        <strain evidence="1 2">JCM 31718</strain>
    </source>
</reference>
<dbReference type="Gene3D" id="1.10.150.240">
    <property type="entry name" value="Putative phosphatase, domain 2"/>
    <property type="match status" value="1"/>
</dbReference>